<dbReference type="Proteomes" id="UP000031866">
    <property type="component" value="Chromosome"/>
</dbReference>
<dbReference type="SMART" id="SM00304">
    <property type="entry name" value="HAMP"/>
    <property type="match status" value="1"/>
</dbReference>
<sequence>MFNSIRKRLIFNFVLIAAIITLICITFFSYQMVNGIQNQMKADGIILVNNIKANIESVGVTNTDKIQGIIDQTYKYSDGELCYIGVISSDKTLVAGTSKESIGEKIDSTGLDAVFKGDTGAYMYEWKGTPAYNVTVPVKDGDDIGYALSIGISVDNMQKSIRSTIIKSIIYAIVVLILAAVAGVYIGKRIAKPIEIIKDVIEKAGNGDFTAEYKITGKDEIGKLAAASSKTRKSMRELVRKTKVISESLAKLSKDIEIGGSTVASSSEEIATSVTSVSQEGIKQAEALEDAVSLLESFSVDLDNVDNKLTLLADGGKVIKEDTNKGVETINKLANTIDDMLNSFLVSRAKVENLDSTISQINSIVDVINGVAKQTNLLALNASIEAARAGEAGKGFSVVAEEIRKLAEEVLNSSKSITQLINTVMKETHDVSNTTEVVTKIVEESKSDINTVTTSFKGVISKVNNIPSDINMVHVVLQETMKGRNKILNTVENIASKSQEISALSEEVTAATEEQAAITNEFSITAKKLVNISSVLEKDILNFRI</sequence>
<dbReference type="PRINTS" id="PR00260">
    <property type="entry name" value="CHEMTRNSDUCR"/>
</dbReference>
<proteinExistence type="inferred from homology"/>
<gene>
    <name evidence="8" type="ORF">LF65_00385</name>
</gene>
<dbReference type="InterPro" id="IPR004090">
    <property type="entry name" value="Chemotax_Me-accpt_rcpt"/>
</dbReference>
<name>A0A0B5QK10_CLOBE</name>
<dbReference type="PROSITE" id="PS50111">
    <property type="entry name" value="CHEMOTAXIS_TRANSDUC_2"/>
    <property type="match status" value="1"/>
</dbReference>
<protein>
    <submittedName>
        <fullName evidence="8">Chemotaxis protein</fullName>
    </submittedName>
</protein>
<evidence type="ECO:0000313" key="8">
    <source>
        <dbReference type="EMBL" id="AJG97053.1"/>
    </source>
</evidence>
<evidence type="ECO:0000256" key="3">
    <source>
        <dbReference type="PROSITE-ProRule" id="PRU00284"/>
    </source>
</evidence>
<organism evidence="8 9">
    <name type="scientific">Clostridium beijerinckii</name>
    <name type="common">Clostridium MP</name>
    <dbReference type="NCBI Taxonomy" id="1520"/>
    <lineage>
        <taxon>Bacteria</taxon>
        <taxon>Bacillati</taxon>
        <taxon>Bacillota</taxon>
        <taxon>Clostridia</taxon>
        <taxon>Eubacteriales</taxon>
        <taxon>Clostridiaceae</taxon>
        <taxon>Clostridium</taxon>
    </lineage>
</organism>
<dbReference type="OrthoDB" id="369336at2"/>
<dbReference type="Gene3D" id="6.10.340.10">
    <property type="match status" value="1"/>
</dbReference>
<evidence type="ECO:0000256" key="2">
    <source>
        <dbReference type="ARBA" id="ARBA00029447"/>
    </source>
</evidence>
<dbReference type="SUPFAM" id="SSF58104">
    <property type="entry name" value="Methyl-accepting chemotaxis protein (MCP) signaling domain"/>
    <property type="match status" value="1"/>
</dbReference>
<keyword evidence="5" id="KW-0472">Membrane</keyword>
<comment type="similarity">
    <text evidence="2">Belongs to the methyl-accepting chemotaxis (MCP) protein family.</text>
</comment>
<dbReference type="PROSITE" id="PS50885">
    <property type="entry name" value="HAMP"/>
    <property type="match status" value="1"/>
</dbReference>
<evidence type="ECO:0000259" key="6">
    <source>
        <dbReference type="PROSITE" id="PS50111"/>
    </source>
</evidence>
<dbReference type="InterPro" id="IPR004089">
    <property type="entry name" value="MCPsignal_dom"/>
</dbReference>
<keyword evidence="1 3" id="KW-0807">Transducer</keyword>
<dbReference type="SUPFAM" id="SSF103190">
    <property type="entry name" value="Sensory domain-like"/>
    <property type="match status" value="1"/>
</dbReference>
<dbReference type="GO" id="GO:0005886">
    <property type="term" value="C:plasma membrane"/>
    <property type="evidence" value="ECO:0007669"/>
    <property type="project" value="UniProtKB-SubCell"/>
</dbReference>
<feature type="domain" description="Methyl-accepting transducer" evidence="6">
    <location>
        <begin position="259"/>
        <end position="516"/>
    </location>
</feature>
<evidence type="ECO:0000259" key="7">
    <source>
        <dbReference type="PROSITE" id="PS50885"/>
    </source>
</evidence>
<keyword evidence="4" id="KW-0175">Coiled coil</keyword>
<evidence type="ECO:0000256" key="1">
    <source>
        <dbReference type="ARBA" id="ARBA00023224"/>
    </source>
</evidence>
<dbReference type="GO" id="GO:0007165">
    <property type="term" value="P:signal transduction"/>
    <property type="evidence" value="ECO:0007669"/>
    <property type="project" value="UniProtKB-KW"/>
</dbReference>
<feature type="transmembrane region" description="Helical" evidence="5">
    <location>
        <begin position="169"/>
        <end position="187"/>
    </location>
</feature>
<dbReference type="GO" id="GO:0006935">
    <property type="term" value="P:chemotaxis"/>
    <property type="evidence" value="ECO:0007669"/>
    <property type="project" value="InterPro"/>
</dbReference>
<dbReference type="Pfam" id="PF00015">
    <property type="entry name" value="MCPsignal"/>
    <property type="match status" value="1"/>
</dbReference>
<evidence type="ECO:0000256" key="4">
    <source>
        <dbReference type="SAM" id="Coils"/>
    </source>
</evidence>
<evidence type="ECO:0000313" key="9">
    <source>
        <dbReference type="Proteomes" id="UP000031866"/>
    </source>
</evidence>
<dbReference type="SMART" id="SM00283">
    <property type="entry name" value="MA"/>
    <property type="match status" value="1"/>
</dbReference>
<dbReference type="CDD" id="cd06225">
    <property type="entry name" value="HAMP"/>
    <property type="match status" value="1"/>
</dbReference>
<dbReference type="Gene3D" id="1.10.287.950">
    <property type="entry name" value="Methyl-accepting chemotaxis protein"/>
    <property type="match status" value="1"/>
</dbReference>
<dbReference type="EMBL" id="CP010086">
    <property type="protein sequence ID" value="AJG97053.1"/>
    <property type="molecule type" value="Genomic_DNA"/>
</dbReference>
<dbReference type="GO" id="GO:0004888">
    <property type="term" value="F:transmembrane signaling receptor activity"/>
    <property type="evidence" value="ECO:0007669"/>
    <property type="project" value="InterPro"/>
</dbReference>
<reference evidence="9" key="1">
    <citation type="submission" date="2014-12" db="EMBL/GenBank/DDBJ databases">
        <title>Genome sequence of Clostridium beijerinckii strain 59B.</title>
        <authorList>
            <person name="Little G.T."/>
            <person name="Minton N.P."/>
        </authorList>
    </citation>
    <scope>NUCLEOTIDE SEQUENCE [LARGE SCALE GENOMIC DNA]</scope>
    <source>
        <strain evidence="9">59B</strain>
    </source>
</reference>
<dbReference type="KEGG" id="cbei:LF65_00385"/>
<dbReference type="Pfam" id="PF00672">
    <property type="entry name" value="HAMP"/>
    <property type="match status" value="1"/>
</dbReference>
<dbReference type="RefSeq" id="WP_041893709.1">
    <property type="nucleotide sequence ID" value="NZ_CP010086.2"/>
</dbReference>
<dbReference type="InterPro" id="IPR003660">
    <property type="entry name" value="HAMP_dom"/>
</dbReference>
<dbReference type="PANTHER" id="PTHR32089">
    <property type="entry name" value="METHYL-ACCEPTING CHEMOTAXIS PROTEIN MCPB"/>
    <property type="match status" value="1"/>
</dbReference>
<feature type="transmembrane region" description="Helical" evidence="5">
    <location>
        <begin position="9"/>
        <end position="30"/>
    </location>
</feature>
<dbReference type="InterPro" id="IPR029151">
    <property type="entry name" value="Sensor-like_sf"/>
</dbReference>
<feature type="coiled-coil region" evidence="4">
    <location>
        <begin position="494"/>
        <end position="521"/>
    </location>
</feature>
<dbReference type="PANTHER" id="PTHR32089:SF112">
    <property type="entry name" value="LYSOZYME-LIKE PROTEIN-RELATED"/>
    <property type="match status" value="1"/>
</dbReference>
<evidence type="ECO:0000256" key="5">
    <source>
        <dbReference type="SAM" id="Phobius"/>
    </source>
</evidence>
<accession>A0A0B5QK10</accession>
<keyword evidence="5" id="KW-1133">Transmembrane helix</keyword>
<keyword evidence="5" id="KW-0812">Transmembrane</keyword>
<feature type="domain" description="HAMP" evidence="7">
    <location>
        <begin position="188"/>
        <end position="240"/>
    </location>
</feature>
<dbReference type="AlphaFoldDB" id="A0A0B5QK10"/>
<dbReference type="STRING" id="1520.LF65_00385"/>